<feature type="region of interest" description="Disordered" evidence="1">
    <location>
        <begin position="493"/>
        <end position="515"/>
    </location>
</feature>
<reference evidence="3 4" key="1">
    <citation type="journal article" date="2020" name="ISME J.">
        <title>Uncovering the hidden diversity of litter-decomposition mechanisms in mushroom-forming fungi.</title>
        <authorList>
            <person name="Floudas D."/>
            <person name="Bentzer J."/>
            <person name="Ahren D."/>
            <person name="Johansson T."/>
            <person name="Persson P."/>
            <person name="Tunlid A."/>
        </authorList>
    </citation>
    <scope>NUCLEOTIDE SEQUENCE [LARGE SCALE GENOMIC DNA]</scope>
    <source>
        <strain evidence="3 4">CBS 175.51</strain>
    </source>
</reference>
<accession>A0A8H5FJA9</accession>
<keyword evidence="4" id="KW-1185">Reference proteome</keyword>
<feature type="domain" description="F-box" evidence="2">
    <location>
        <begin position="8"/>
        <end position="54"/>
    </location>
</feature>
<evidence type="ECO:0000256" key="1">
    <source>
        <dbReference type="SAM" id="MobiDB-lite"/>
    </source>
</evidence>
<sequence>MATNPLLPPQKGDLPNDLWFEIATLVEPSDLLTLKAVCKVFHDFFAERELWVYVLYALCHRHCLFIPSYPIDDMTTMELQRAALGPRRWEELLKANGSPVADIRKMSMLRPVNMREHYTLGANTGSKHFLVPGGRFLVTATFDSVTLWDLGAVGRTPLSPPLKIASATVGTRALKTELATEALELTVVPVDGTTLRVAVALRGKSQTLFEVFDISPGRKGASLSSIGVLSAESRIETYPRFRNLLIHGNILHASLTRFDISLVWDFSINRYILGPLRAGPVLVEIPRKAFIGSSIIEFGKDSLHLWPVSLTDGVAGEVILGSAVDLDADLHRIMEGKQEFPYPTWRGMARVMTTVHIPPIWQSANSVFPLTFDIIRDTWADVPADDAATGYRYQLDIIGKANHTEITNQPKLDVSFKLVATFDFPPGFSYTPLMDSAPSAVQGAQGNSASIMMKLSTPRRLSRNPTETMYAMYTLPFPGHSPTTKLRALTTPIRRSDAHPPPPRPPPGQWPASEPEATHHCVCSASGRLVFTTWLNDIPVSTIVSDFLSPWIDMS</sequence>
<gene>
    <name evidence="3" type="ORF">D9611_008792</name>
</gene>
<dbReference type="PROSITE" id="PS50181">
    <property type="entry name" value="FBOX"/>
    <property type="match status" value="1"/>
</dbReference>
<protein>
    <recommendedName>
        <fullName evidence="2">F-box domain-containing protein</fullName>
    </recommendedName>
</protein>
<evidence type="ECO:0000313" key="4">
    <source>
        <dbReference type="Proteomes" id="UP000541558"/>
    </source>
</evidence>
<evidence type="ECO:0000259" key="2">
    <source>
        <dbReference type="PROSITE" id="PS50181"/>
    </source>
</evidence>
<dbReference type="EMBL" id="JAACJK010000010">
    <property type="protein sequence ID" value="KAF5338879.1"/>
    <property type="molecule type" value="Genomic_DNA"/>
</dbReference>
<name>A0A8H5FJA9_9AGAR</name>
<dbReference type="InterPro" id="IPR036047">
    <property type="entry name" value="F-box-like_dom_sf"/>
</dbReference>
<feature type="compositionally biased region" description="Pro residues" evidence="1">
    <location>
        <begin position="499"/>
        <end position="509"/>
    </location>
</feature>
<dbReference type="Proteomes" id="UP000541558">
    <property type="component" value="Unassembled WGS sequence"/>
</dbReference>
<organism evidence="3 4">
    <name type="scientific">Ephemerocybe angulata</name>
    <dbReference type="NCBI Taxonomy" id="980116"/>
    <lineage>
        <taxon>Eukaryota</taxon>
        <taxon>Fungi</taxon>
        <taxon>Dikarya</taxon>
        <taxon>Basidiomycota</taxon>
        <taxon>Agaricomycotina</taxon>
        <taxon>Agaricomycetes</taxon>
        <taxon>Agaricomycetidae</taxon>
        <taxon>Agaricales</taxon>
        <taxon>Agaricineae</taxon>
        <taxon>Psathyrellaceae</taxon>
        <taxon>Ephemerocybe</taxon>
    </lineage>
</organism>
<comment type="caution">
    <text evidence="3">The sequence shown here is derived from an EMBL/GenBank/DDBJ whole genome shotgun (WGS) entry which is preliminary data.</text>
</comment>
<dbReference type="AlphaFoldDB" id="A0A8H5FJA9"/>
<proteinExistence type="predicted"/>
<dbReference type="SUPFAM" id="SSF81383">
    <property type="entry name" value="F-box domain"/>
    <property type="match status" value="1"/>
</dbReference>
<dbReference type="SMART" id="SM00256">
    <property type="entry name" value="FBOX"/>
    <property type="match status" value="1"/>
</dbReference>
<dbReference type="Pfam" id="PF12937">
    <property type="entry name" value="F-box-like"/>
    <property type="match status" value="1"/>
</dbReference>
<evidence type="ECO:0000313" key="3">
    <source>
        <dbReference type="EMBL" id="KAF5338879.1"/>
    </source>
</evidence>
<dbReference type="InterPro" id="IPR001810">
    <property type="entry name" value="F-box_dom"/>
</dbReference>
<dbReference type="OrthoDB" id="2688364at2759"/>